<name>G5A8J6_PHYSP</name>
<dbReference type="Proteomes" id="UP000002640">
    <property type="component" value="Unassembled WGS sequence"/>
</dbReference>
<dbReference type="GeneID" id="20642681"/>
<dbReference type="InParanoid" id="G5A8J6"/>
<organism evidence="1 2">
    <name type="scientific">Phytophthora sojae (strain P6497)</name>
    <name type="common">Soybean stem and root rot agent</name>
    <name type="synonym">Phytophthora megasperma f. sp. glycines</name>
    <dbReference type="NCBI Taxonomy" id="1094619"/>
    <lineage>
        <taxon>Eukaryota</taxon>
        <taxon>Sar</taxon>
        <taxon>Stramenopiles</taxon>
        <taxon>Oomycota</taxon>
        <taxon>Peronosporomycetes</taxon>
        <taxon>Peronosporales</taxon>
        <taxon>Peronosporaceae</taxon>
        <taxon>Phytophthora</taxon>
    </lineage>
</organism>
<sequence>MNEEEDSYTTELKQRWGFLTSWWEALKPCIAYAFPETARTEEHVWIAADIVLEVTMPNRRGSSRDETTFRKQFQEVQEALALLVAVEHADPRAYVHILTRCCGLVMGRFGEELKTVNIETRFLPDVDVAKSENQTDDGATVYDIVRFCGTHQREHPSEEYLAALSQIAALNEKLKPGEPGADITIPVKLQFSSDMKGIPAWASRDDASMFSDITRAEKEIETQWTTYNEEEEKALEPGTLRCTFVLEPMAADFNGLGSRTEFGTSMSPWIACAIGDLLRNNASLHVVTRNAEHAHICYYLERPSTTQDRAFSQLKVLKLTCEATMPAWDFEAMCSALVATRSTRKLALELDIDTEDPTNRNHWWKWLAYALFSKRARACSSLRTLILPELGRLTVADVHAFASVLASEHSEETLCGTPRGAIEERDATLTPGSPIRWEFDQVGQPVVHSRLLTLDMSIESVRTFSDDGTSEWCRRCNLEFNGESRTNSSQLGITSLTLEFPESDIATTVMVAPFIKVIGPSLTMLTLSEPQKKRARDFDENVVIQSCPNLLELTLVRDLIEVQLDFREYRATKTPVPQLTFSWFSVPKLVGYLSDPENPLTRCTRRLKVSLQKCIVPVADLESGRAPNFRYYVDAVVEMLEKNDRLEYLSVESPYIRYVSDFKNFHLKPIRRQLEPLPKKCMLAFLSVLESRTSTDSTERMEAQTSEAMVGDIDQHVVAKSFSFAALPVLREVYFESNQGLSCLWMKVDNYSCKGDTDISSRQSPLSNLNQIIMMNKY</sequence>
<keyword evidence="2" id="KW-1185">Reference proteome</keyword>
<dbReference type="EMBL" id="JH159161">
    <property type="protein sequence ID" value="EGZ08222.1"/>
    <property type="molecule type" value="Genomic_DNA"/>
</dbReference>
<proteinExistence type="predicted"/>
<dbReference type="AlphaFoldDB" id="G5A8J6"/>
<gene>
    <name evidence="1" type="ORF">PHYSODRAFT_306235</name>
</gene>
<evidence type="ECO:0000313" key="2">
    <source>
        <dbReference type="Proteomes" id="UP000002640"/>
    </source>
</evidence>
<protein>
    <submittedName>
        <fullName evidence="1">Uncharacterized protein</fullName>
    </submittedName>
</protein>
<dbReference type="KEGG" id="psoj:PHYSODRAFT_306235"/>
<evidence type="ECO:0000313" key="1">
    <source>
        <dbReference type="EMBL" id="EGZ08222.1"/>
    </source>
</evidence>
<dbReference type="RefSeq" id="XP_009536394.1">
    <property type="nucleotide sequence ID" value="XM_009538099.1"/>
</dbReference>
<reference evidence="1 2" key="1">
    <citation type="journal article" date="2006" name="Science">
        <title>Phytophthora genome sequences uncover evolutionary origins and mechanisms of pathogenesis.</title>
        <authorList>
            <person name="Tyler B.M."/>
            <person name="Tripathy S."/>
            <person name="Zhang X."/>
            <person name="Dehal P."/>
            <person name="Jiang R.H."/>
            <person name="Aerts A."/>
            <person name="Arredondo F.D."/>
            <person name="Baxter L."/>
            <person name="Bensasson D."/>
            <person name="Beynon J.L."/>
            <person name="Chapman J."/>
            <person name="Damasceno C.M."/>
            <person name="Dorrance A.E."/>
            <person name="Dou D."/>
            <person name="Dickerman A.W."/>
            <person name="Dubchak I.L."/>
            <person name="Garbelotto M."/>
            <person name="Gijzen M."/>
            <person name="Gordon S.G."/>
            <person name="Govers F."/>
            <person name="Grunwald N.J."/>
            <person name="Huang W."/>
            <person name="Ivors K.L."/>
            <person name="Jones R.W."/>
            <person name="Kamoun S."/>
            <person name="Krampis K."/>
            <person name="Lamour K.H."/>
            <person name="Lee M.K."/>
            <person name="McDonald W.H."/>
            <person name="Medina M."/>
            <person name="Meijer H.J."/>
            <person name="Nordberg E.K."/>
            <person name="Maclean D.J."/>
            <person name="Ospina-Giraldo M.D."/>
            <person name="Morris P.F."/>
            <person name="Phuntumart V."/>
            <person name="Putnam N.H."/>
            <person name="Rash S."/>
            <person name="Rose J.K."/>
            <person name="Sakihama Y."/>
            <person name="Salamov A.A."/>
            <person name="Savidor A."/>
            <person name="Scheuring C.F."/>
            <person name="Smith B.M."/>
            <person name="Sobral B.W."/>
            <person name="Terry A."/>
            <person name="Torto-Alalibo T.A."/>
            <person name="Win J."/>
            <person name="Xu Z."/>
            <person name="Zhang H."/>
            <person name="Grigoriev I.V."/>
            <person name="Rokhsar D.S."/>
            <person name="Boore J.L."/>
        </authorList>
    </citation>
    <scope>NUCLEOTIDE SEQUENCE [LARGE SCALE GENOMIC DNA]</scope>
    <source>
        <strain evidence="1 2">P6497</strain>
    </source>
</reference>
<accession>G5A8J6</accession>